<comment type="caution">
    <text evidence="2">The sequence shown here is derived from an EMBL/GenBank/DDBJ whole genome shotgun (WGS) entry which is preliminary data.</text>
</comment>
<feature type="domain" description="HTH LytTR-type" evidence="1">
    <location>
        <begin position="136"/>
        <end position="238"/>
    </location>
</feature>
<evidence type="ECO:0000313" key="2">
    <source>
        <dbReference type="EMBL" id="HIY22092.1"/>
    </source>
</evidence>
<dbReference type="InterPro" id="IPR007492">
    <property type="entry name" value="LytTR_DNA-bd_dom"/>
</dbReference>
<reference evidence="2" key="2">
    <citation type="submission" date="2021-04" db="EMBL/GenBank/DDBJ databases">
        <authorList>
            <person name="Gilroy R."/>
        </authorList>
    </citation>
    <scope>NUCLEOTIDE SEQUENCE</scope>
    <source>
        <strain evidence="2">ChiBcec16_6824</strain>
    </source>
</reference>
<dbReference type="AlphaFoldDB" id="A0A9D1YAK1"/>
<gene>
    <name evidence="2" type="ORF">H9841_09355</name>
</gene>
<dbReference type="PROSITE" id="PS50930">
    <property type="entry name" value="HTH_LYTTR"/>
    <property type="match status" value="1"/>
</dbReference>
<protein>
    <submittedName>
        <fullName evidence="2">LytTR family transcriptional regulator DNA-binding domain-containing protein</fullName>
    </submittedName>
</protein>
<reference evidence="2" key="1">
    <citation type="journal article" date="2021" name="PeerJ">
        <title>Extensive microbial diversity within the chicken gut microbiome revealed by metagenomics and culture.</title>
        <authorList>
            <person name="Gilroy R."/>
            <person name="Ravi A."/>
            <person name="Getino M."/>
            <person name="Pursley I."/>
            <person name="Horton D.L."/>
            <person name="Alikhan N.F."/>
            <person name="Baker D."/>
            <person name="Gharbi K."/>
            <person name="Hall N."/>
            <person name="Watson M."/>
            <person name="Adriaenssens E.M."/>
            <person name="Foster-Nyarko E."/>
            <person name="Jarju S."/>
            <person name="Secka A."/>
            <person name="Antonio M."/>
            <person name="Oren A."/>
            <person name="Chaudhuri R.R."/>
            <person name="La Ragione R."/>
            <person name="Hildebrand F."/>
            <person name="Pallen M.J."/>
        </authorList>
    </citation>
    <scope>NUCLEOTIDE SEQUENCE</scope>
    <source>
        <strain evidence="2">ChiBcec16_6824</strain>
    </source>
</reference>
<evidence type="ECO:0000313" key="3">
    <source>
        <dbReference type="Proteomes" id="UP000823868"/>
    </source>
</evidence>
<dbReference type="PANTHER" id="PTHR37299">
    <property type="entry name" value="TRANSCRIPTIONAL REGULATOR-RELATED"/>
    <property type="match status" value="1"/>
</dbReference>
<sequence>MVKIALCSPREEELRLLRQVFRAAVARESEEDAACESCHTPAELEEQLSQADRVDVVCLDVTVQGAVGTAERLRLRHGQALLVLTADNTISPLQYIRPTILAAALLLRPLEEKAAAETAEQVLLALRQRQDEGAAFVFNVSGETMRLPYGEILYFESREKRVFVRTRNREYGFYDTLEHLEQSLPEEFQRCHKSYIVHLTCLRGVNLSKSTLSLVDDIQLPVSRTYKPAMKAWKAGNK</sequence>
<dbReference type="Gene3D" id="2.40.50.1020">
    <property type="entry name" value="LytTr DNA-binding domain"/>
    <property type="match status" value="1"/>
</dbReference>
<dbReference type="EMBL" id="DXDX01000171">
    <property type="protein sequence ID" value="HIY22092.1"/>
    <property type="molecule type" value="Genomic_DNA"/>
</dbReference>
<dbReference type="GO" id="GO:0000156">
    <property type="term" value="F:phosphorelay response regulator activity"/>
    <property type="evidence" value="ECO:0007669"/>
    <property type="project" value="InterPro"/>
</dbReference>
<accession>A0A9D1YAK1</accession>
<organism evidence="2 3">
    <name type="scientific">Candidatus Flavonifractor merdigallinarum</name>
    <dbReference type="NCBI Taxonomy" id="2838589"/>
    <lineage>
        <taxon>Bacteria</taxon>
        <taxon>Bacillati</taxon>
        <taxon>Bacillota</taxon>
        <taxon>Clostridia</taxon>
        <taxon>Eubacteriales</taxon>
        <taxon>Oscillospiraceae</taxon>
        <taxon>Flavonifractor</taxon>
    </lineage>
</organism>
<dbReference type="InterPro" id="IPR046947">
    <property type="entry name" value="LytR-like"/>
</dbReference>
<dbReference type="GO" id="GO:0003677">
    <property type="term" value="F:DNA binding"/>
    <property type="evidence" value="ECO:0007669"/>
    <property type="project" value="UniProtKB-KW"/>
</dbReference>
<dbReference type="PANTHER" id="PTHR37299:SF1">
    <property type="entry name" value="STAGE 0 SPORULATION PROTEIN A HOMOLOG"/>
    <property type="match status" value="1"/>
</dbReference>
<evidence type="ECO:0000259" key="1">
    <source>
        <dbReference type="PROSITE" id="PS50930"/>
    </source>
</evidence>
<proteinExistence type="predicted"/>
<name>A0A9D1YAK1_9FIRM</name>
<dbReference type="SMART" id="SM00850">
    <property type="entry name" value="LytTR"/>
    <property type="match status" value="1"/>
</dbReference>
<keyword evidence="2" id="KW-0238">DNA-binding</keyword>
<dbReference type="Pfam" id="PF04397">
    <property type="entry name" value="LytTR"/>
    <property type="match status" value="1"/>
</dbReference>
<dbReference type="Proteomes" id="UP000823868">
    <property type="component" value="Unassembled WGS sequence"/>
</dbReference>